<dbReference type="KEGG" id="nfl:COO91_06077"/>
<proteinExistence type="predicted"/>
<sequence>MRNFIRTRTALRLILQGLYFQINDKNNWTLTFPELEASQHNS</sequence>
<evidence type="ECO:0000313" key="2">
    <source>
        <dbReference type="Proteomes" id="UP000232003"/>
    </source>
</evidence>
<evidence type="ECO:0000313" key="1">
    <source>
        <dbReference type="EMBL" id="AUB40077.1"/>
    </source>
</evidence>
<reference evidence="1 2" key="1">
    <citation type="submission" date="2017-11" db="EMBL/GenBank/DDBJ databases">
        <title>Complete genome of a free-living desiccation-tolerant cyanobacterium and its photosynthetic adaptation to extreme terrestrial habitat.</title>
        <authorList>
            <person name="Shang J."/>
        </authorList>
    </citation>
    <scope>NUCLEOTIDE SEQUENCE [LARGE SCALE GENOMIC DNA]</scope>
    <source>
        <strain evidence="1 2">CCNUN1</strain>
    </source>
</reference>
<protein>
    <submittedName>
        <fullName evidence="1">Uncharacterized protein</fullName>
    </submittedName>
</protein>
<organism evidence="1 2">
    <name type="scientific">Nostoc flagelliforme CCNUN1</name>
    <dbReference type="NCBI Taxonomy" id="2038116"/>
    <lineage>
        <taxon>Bacteria</taxon>
        <taxon>Bacillati</taxon>
        <taxon>Cyanobacteriota</taxon>
        <taxon>Cyanophyceae</taxon>
        <taxon>Nostocales</taxon>
        <taxon>Nostocaceae</taxon>
        <taxon>Nostoc</taxon>
    </lineage>
</organism>
<keyword evidence="2" id="KW-1185">Reference proteome</keyword>
<gene>
    <name evidence="1" type="ORF">COO91_06077</name>
</gene>
<accession>A0A2K8SXB1</accession>
<dbReference type="AlphaFoldDB" id="A0A2K8SXB1"/>
<dbReference type="Proteomes" id="UP000232003">
    <property type="component" value="Chromosome"/>
</dbReference>
<dbReference type="EMBL" id="CP024785">
    <property type="protein sequence ID" value="AUB40077.1"/>
    <property type="molecule type" value="Genomic_DNA"/>
</dbReference>
<name>A0A2K8SXB1_9NOSO</name>